<comment type="caution">
    <text evidence="8">The sequence shown here is derived from an EMBL/GenBank/DDBJ whole genome shotgun (WGS) entry which is preliminary data.</text>
</comment>
<reference evidence="8 9" key="1">
    <citation type="journal article" date="2022" name="Front. Microbiol.">
        <title>High genomic differentiation and limited gene flow indicate recent cryptic speciation within the genus Laspinema (cyanobacteria).</title>
        <authorList>
            <person name="Stanojkovic A."/>
            <person name="Skoupy S."/>
            <person name="Skaloud P."/>
            <person name="Dvorak P."/>
        </authorList>
    </citation>
    <scope>NUCLEOTIDE SEQUENCE [LARGE SCALE GENOMIC DNA]</scope>
    <source>
        <strain evidence="8 9">D2a</strain>
    </source>
</reference>
<evidence type="ECO:0000256" key="2">
    <source>
        <dbReference type="ARBA" id="ARBA00013194"/>
    </source>
</evidence>
<evidence type="ECO:0000256" key="3">
    <source>
        <dbReference type="ARBA" id="ARBA00022729"/>
    </source>
</evidence>
<dbReference type="Proteomes" id="UP001525890">
    <property type="component" value="Unassembled WGS sequence"/>
</dbReference>
<dbReference type="InterPro" id="IPR046357">
    <property type="entry name" value="PPIase_dom_sf"/>
</dbReference>
<keyword evidence="9" id="KW-1185">Reference proteome</keyword>
<sequence>MLKVSGGLQRMLGDLKQHYVLTQELENRSDIKATKFQINEAISNFTRQANLLDPSKFNEWLSKNHLTYDEFCEQLAFGIKVEKLKIAIAKPDLEKRFEEQQKLCDRVVLSRILVKDKETATQLKEQLESDRSQFEAIAKEKTILDEDKTVGGMVGTVRISQLPVPLREALQDAKTDEIIGPVDLDGRYCLCWVRDRLPASIGDPIIQRELREVLFQEWLQKQLKEIKKLLFA</sequence>
<dbReference type="EC" id="5.2.1.8" evidence="2"/>
<proteinExistence type="predicted"/>
<keyword evidence="3" id="KW-0732">Signal</keyword>
<keyword evidence="5 6" id="KW-0413">Isomerase</keyword>
<accession>A0ABT2MWR9</accession>
<gene>
    <name evidence="8" type="ORF">NG799_23000</name>
</gene>
<dbReference type="Pfam" id="PF13145">
    <property type="entry name" value="Rotamase_2"/>
    <property type="match status" value="1"/>
</dbReference>
<feature type="domain" description="PpiC" evidence="7">
    <location>
        <begin position="104"/>
        <end position="195"/>
    </location>
</feature>
<evidence type="ECO:0000256" key="5">
    <source>
        <dbReference type="ARBA" id="ARBA00023235"/>
    </source>
</evidence>
<keyword evidence="4 6" id="KW-0697">Rotamase</keyword>
<dbReference type="GO" id="GO:0016853">
    <property type="term" value="F:isomerase activity"/>
    <property type="evidence" value="ECO:0007669"/>
    <property type="project" value="UniProtKB-KW"/>
</dbReference>
<evidence type="ECO:0000313" key="8">
    <source>
        <dbReference type="EMBL" id="MCT7969188.1"/>
    </source>
</evidence>
<dbReference type="Gene3D" id="3.10.50.40">
    <property type="match status" value="1"/>
</dbReference>
<dbReference type="EMBL" id="JAMXFF010000044">
    <property type="protein sequence ID" value="MCT7969188.1"/>
    <property type="molecule type" value="Genomic_DNA"/>
</dbReference>
<dbReference type="SUPFAM" id="SSF54534">
    <property type="entry name" value="FKBP-like"/>
    <property type="match status" value="1"/>
</dbReference>
<name>A0ABT2MWR9_9CYAN</name>
<evidence type="ECO:0000259" key="7">
    <source>
        <dbReference type="PROSITE" id="PS50198"/>
    </source>
</evidence>
<evidence type="ECO:0000313" key="9">
    <source>
        <dbReference type="Proteomes" id="UP001525890"/>
    </source>
</evidence>
<evidence type="ECO:0000256" key="1">
    <source>
        <dbReference type="ARBA" id="ARBA00000971"/>
    </source>
</evidence>
<dbReference type="InterPro" id="IPR000297">
    <property type="entry name" value="PPIase_PpiC"/>
</dbReference>
<evidence type="ECO:0000256" key="4">
    <source>
        <dbReference type="ARBA" id="ARBA00023110"/>
    </source>
</evidence>
<protein>
    <recommendedName>
        <fullName evidence="2">peptidylprolyl isomerase</fullName>
        <ecNumber evidence="2">5.2.1.8</ecNumber>
    </recommendedName>
</protein>
<dbReference type="InterPro" id="IPR050245">
    <property type="entry name" value="PrsA_foldase"/>
</dbReference>
<dbReference type="PANTHER" id="PTHR47245">
    <property type="entry name" value="PEPTIDYLPROLYL ISOMERASE"/>
    <property type="match status" value="1"/>
</dbReference>
<comment type="catalytic activity">
    <reaction evidence="1">
        <text>[protein]-peptidylproline (omega=180) = [protein]-peptidylproline (omega=0)</text>
        <dbReference type="Rhea" id="RHEA:16237"/>
        <dbReference type="Rhea" id="RHEA-COMP:10747"/>
        <dbReference type="Rhea" id="RHEA-COMP:10748"/>
        <dbReference type="ChEBI" id="CHEBI:83833"/>
        <dbReference type="ChEBI" id="CHEBI:83834"/>
        <dbReference type="EC" id="5.2.1.8"/>
    </reaction>
</comment>
<dbReference type="RefSeq" id="WP_368008661.1">
    <property type="nucleotide sequence ID" value="NZ_JAMXFF010000044.1"/>
</dbReference>
<dbReference type="PROSITE" id="PS50198">
    <property type="entry name" value="PPIC_PPIASE_2"/>
    <property type="match status" value="1"/>
</dbReference>
<evidence type="ECO:0000256" key="6">
    <source>
        <dbReference type="PROSITE-ProRule" id="PRU00278"/>
    </source>
</evidence>
<dbReference type="PANTHER" id="PTHR47245:SF1">
    <property type="entry name" value="FOLDASE PROTEIN PRSA"/>
    <property type="match status" value="1"/>
</dbReference>
<organism evidence="8 9">
    <name type="scientific">Laspinema palackyanum D2a</name>
    <dbReference type="NCBI Taxonomy" id="2953684"/>
    <lineage>
        <taxon>Bacteria</taxon>
        <taxon>Bacillati</taxon>
        <taxon>Cyanobacteriota</taxon>
        <taxon>Cyanophyceae</taxon>
        <taxon>Oscillatoriophycideae</taxon>
        <taxon>Oscillatoriales</taxon>
        <taxon>Laspinemataceae</taxon>
        <taxon>Laspinema</taxon>
        <taxon>Laspinema palackyanum</taxon>
    </lineage>
</organism>